<dbReference type="AlphaFoldDB" id="G0NDM7"/>
<keyword evidence="2" id="KW-1185">Reference proteome</keyword>
<name>G0NDM7_CAEBE</name>
<gene>
    <name evidence="1" type="ORF">CAEBREN_11926</name>
</gene>
<reference evidence="2" key="1">
    <citation type="submission" date="2011-07" db="EMBL/GenBank/DDBJ databases">
        <authorList>
            <consortium name="Caenorhabditis brenneri Sequencing and Analysis Consortium"/>
            <person name="Wilson R.K."/>
        </authorList>
    </citation>
    <scope>NUCLEOTIDE SEQUENCE [LARGE SCALE GENOMIC DNA]</scope>
    <source>
        <strain evidence="2">PB2801</strain>
    </source>
</reference>
<dbReference type="EMBL" id="GL379868">
    <property type="protein sequence ID" value="EGT58421.1"/>
    <property type="molecule type" value="Genomic_DNA"/>
</dbReference>
<dbReference type="InParanoid" id="G0NDM7"/>
<organism evidence="2">
    <name type="scientific">Caenorhabditis brenneri</name>
    <name type="common">Nematode worm</name>
    <dbReference type="NCBI Taxonomy" id="135651"/>
    <lineage>
        <taxon>Eukaryota</taxon>
        <taxon>Metazoa</taxon>
        <taxon>Ecdysozoa</taxon>
        <taxon>Nematoda</taxon>
        <taxon>Chromadorea</taxon>
        <taxon>Rhabditida</taxon>
        <taxon>Rhabditina</taxon>
        <taxon>Rhabditomorpha</taxon>
        <taxon>Rhabditoidea</taxon>
        <taxon>Rhabditidae</taxon>
        <taxon>Peloderinae</taxon>
        <taxon>Caenorhabditis</taxon>
    </lineage>
</organism>
<evidence type="ECO:0000313" key="1">
    <source>
        <dbReference type="EMBL" id="EGT58421.1"/>
    </source>
</evidence>
<protein>
    <submittedName>
        <fullName evidence="1">Uncharacterized protein</fullName>
    </submittedName>
</protein>
<evidence type="ECO:0000313" key="2">
    <source>
        <dbReference type="Proteomes" id="UP000008068"/>
    </source>
</evidence>
<dbReference type="HOGENOM" id="CLU_2943894_0_0_1"/>
<sequence>MVLPGLDENVRSQHMSCPPSFPSMPIRTWEFSENSNCCKNDPRTLQRPWKLNPARLRQNI</sequence>
<proteinExistence type="predicted"/>
<accession>G0NDM7</accession>
<dbReference type="Proteomes" id="UP000008068">
    <property type="component" value="Unassembled WGS sequence"/>
</dbReference>